<feature type="region of interest" description="Disordered" evidence="1">
    <location>
        <begin position="224"/>
        <end position="246"/>
    </location>
</feature>
<comment type="caution">
    <text evidence="3">The sequence shown here is derived from an EMBL/GenBank/DDBJ whole genome shotgun (WGS) entry which is preliminary data.</text>
</comment>
<evidence type="ECO:0000313" key="4">
    <source>
        <dbReference type="Proteomes" id="UP001172457"/>
    </source>
</evidence>
<gene>
    <name evidence="3" type="ORF">OSB04_021428</name>
</gene>
<dbReference type="InterPro" id="IPR004158">
    <property type="entry name" value="DUF247_pln"/>
</dbReference>
<proteinExistence type="predicted"/>
<name>A0AA38WE68_9ASTR</name>
<reference evidence="3" key="1">
    <citation type="submission" date="2023-03" db="EMBL/GenBank/DDBJ databases">
        <title>Chromosome-scale reference genome and RAD-based genetic map of yellow starthistle (Centaurea solstitialis) reveal putative structural variation and QTLs associated with invader traits.</title>
        <authorList>
            <person name="Reatini B."/>
            <person name="Cang F.A."/>
            <person name="Jiang Q."/>
            <person name="Mckibben M.T.W."/>
            <person name="Barker M.S."/>
            <person name="Rieseberg L.H."/>
            <person name="Dlugosch K.M."/>
        </authorList>
    </citation>
    <scope>NUCLEOTIDE SEQUENCE</scope>
    <source>
        <strain evidence="3">CAN-66</strain>
        <tissue evidence="3">Leaf</tissue>
    </source>
</reference>
<dbReference type="Proteomes" id="UP001172457">
    <property type="component" value="Chromosome 5"/>
</dbReference>
<keyword evidence="2" id="KW-1133">Transmembrane helix</keyword>
<protein>
    <submittedName>
        <fullName evidence="3">Uncharacterized protein</fullName>
    </submittedName>
</protein>
<dbReference type="AlphaFoldDB" id="A0AA38WE68"/>
<organism evidence="3 4">
    <name type="scientific">Centaurea solstitialis</name>
    <name type="common">yellow star-thistle</name>
    <dbReference type="NCBI Taxonomy" id="347529"/>
    <lineage>
        <taxon>Eukaryota</taxon>
        <taxon>Viridiplantae</taxon>
        <taxon>Streptophyta</taxon>
        <taxon>Embryophyta</taxon>
        <taxon>Tracheophyta</taxon>
        <taxon>Spermatophyta</taxon>
        <taxon>Magnoliopsida</taxon>
        <taxon>eudicotyledons</taxon>
        <taxon>Gunneridae</taxon>
        <taxon>Pentapetalae</taxon>
        <taxon>asterids</taxon>
        <taxon>campanulids</taxon>
        <taxon>Asterales</taxon>
        <taxon>Asteraceae</taxon>
        <taxon>Carduoideae</taxon>
        <taxon>Cardueae</taxon>
        <taxon>Centaureinae</taxon>
        <taxon>Centaurea</taxon>
    </lineage>
</organism>
<sequence length="488" mass="55504">MENVDMEVGGTLQILLDCKDKGQNLSGLHPPSIYIIPNSVRKISPDSFTPQVVSIGPLHRENKTLQQFEEQKTMHLHHLLERLNIGPQMALDECLKKVNASISRIRACYGHGETIANCKDAELAKMMVLDACFILDFLFLSEEHEPFISRHVILEHAISRDLVLLENQIPFFVLQDIFDCTISKLQPRTLIHGVLERLCMLSPFKGNNYVLDTTQPHHILGLLQQSFHPSPSPNPNPSKSTHPLSLEMPNHASMERGNSCERGTTCWARLGARPKPHHVAAHALNGQGSGVLQLLDIPNHSALELDKAGVKFKPNSEDANNYWPLDIGFSSTSIECFRWCWGDRTLRMPTFCIDDNTELFLRNVIAYEQCTPDVPDYVTSYVSAIDMLLDTKEDLSKLVESHVLRNHLGSNKEATKMLNNISKQFVFKEFYYTEQWSRLHRYYESYVPKNIALLKRTYFSSPWSIIALLAGIILFTLAIFQTVLRIIK</sequence>
<dbReference type="EMBL" id="JARYMX010000005">
    <property type="protein sequence ID" value="KAJ9548885.1"/>
    <property type="molecule type" value="Genomic_DNA"/>
</dbReference>
<keyword evidence="2" id="KW-0812">Transmembrane</keyword>
<dbReference type="Pfam" id="PF03140">
    <property type="entry name" value="DUF247"/>
    <property type="match status" value="1"/>
</dbReference>
<feature type="transmembrane region" description="Helical" evidence="2">
    <location>
        <begin position="463"/>
        <end position="484"/>
    </location>
</feature>
<evidence type="ECO:0000256" key="1">
    <source>
        <dbReference type="SAM" id="MobiDB-lite"/>
    </source>
</evidence>
<keyword evidence="2" id="KW-0472">Membrane</keyword>
<evidence type="ECO:0000313" key="3">
    <source>
        <dbReference type="EMBL" id="KAJ9548885.1"/>
    </source>
</evidence>
<dbReference type="PANTHER" id="PTHR31170">
    <property type="entry name" value="BNAC04G53230D PROTEIN"/>
    <property type="match status" value="1"/>
</dbReference>
<dbReference type="PANTHER" id="PTHR31170:SF25">
    <property type="entry name" value="BNAA09G04570D PROTEIN"/>
    <property type="match status" value="1"/>
</dbReference>
<evidence type="ECO:0000256" key="2">
    <source>
        <dbReference type="SAM" id="Phobius"/>
    </source>
</evidence>
<accession>A0AA38WE68</accession>
<keyword evidence="4" id="KW-1185">Reference proteome</keyword>